<dbReference type="Pfam" id="PF08700">
    <property type="entry name" value="VPS51_Exo84_N"/>
    <property type="match status" value="1"/>
</dbReference>
<evidence type="ECO:0000256" key="7">
    <source>
        <dbReference type="ARBA" id="ARBA00023136"/>
    </source>
</evidence>
<dbReference type="GO" id="GO:0006891">
    <property type="term" value="P:intra-Golgi vesicle-mediated transport"/>
    <property type="evidence" value="ECO:0007669"/>
    <property type="project" value="InterPro"/>
</dbReference>
<dbReference type="GO" id="GO:0000139">
    <property type="term" value="C:Golgi membrane"/>
    <property type="evidence" value="ECO:0007669"/>
    <property type="project" value="UniProtKB-SubCell"/>
</dbReference>
<evidence type="ECO:0000256" key="3">
    <source>
        <dbReference type="ARBA" id="ARBA00020978"/>
    </source>
</evidence>
<name>A0A1C1CPT2_9EURO</name>
<proteinExistence type="inferred from homology"/>
<keyword evidence="4" id="KW-0813">Transport</keyword>
<evidence type="ECO:0000256" key="6">
    <source>
        <dbReference type="ARBA" id="ARBA00023034"/>
    </source>
</evidence>
<evidence type="ECO:0000313" key="10">
    <source>
        <dbReference type="Proteomes" id="UP000094526"/>
    </source>
</evidence>
<dbReference type="GO" id="GO:0017119">
    <property type="term" value="C:Golgi transport complex"/>
    <property type="evidence" value="ECO:0007669"/>
    <property type="project" value="InterPro"/>
</dbReference>
<keyword evidence="7" id="KW-0472">Membrane</keyword>
<comment type="caution">
    <text evidence="9">The sequence shown here is derived from an EMBL/GenBank/DDBJ whole genome shotgun (WGS) entry which is preliminary data.</text>
</comment>
<keyword evidence="6" id="KW-0333">Golgi apparatus</keyword>
<dbReference type="PANTHER" id="PTHR31658:SF0">
    <property type="entry name" value="CONSERVED OLIGOMERIC GOLGI COMPLEX SUBUNIT 1"/>
    <property type="match status" value="1"/>
</dbReference>
<dbReference type="EMBL" id="LGRB01000010">
    <property type="protein sequence ID" value="OCT50524.1"/>
    <property type="molecule type" value="Genomic_DNA"/>
</dbReference>
<evidence type="ECO:0000256" key="1">
    <source>
        <dbReference type="ARBA" id="ARBA00004395"/>
    </source>
</evidence>
<dbReference type="VEuPathDB" id="FungiDB:CLCR_06737"/>
<evidence type="ECO:0000256" key="4">
    <source>
        <dbReference type="ARBA" id="ARBA00022448"/>
    </source>
</evidence>
<dbReference type="VEuPathDB" id="FungiDB:G647_05485"/>
<gene>
    <name evidence="9" type="ORF">CLCR_06737</name>
</gene>
<evidence type="ECO:0000256" key="5">
    <source>
        <dbReference type="ARBA" id="ARBA00022927"/>
    </source>
</evidence>
<reference evidence="10" key="1">
    <citation type="submission" date="2015-07" db="EMBL/GenBank/DDBJ databases">
        <authorList>
            <person name="Teixeira M.M."/>
            <person name="Souza R.C."/>
            <person name="Almeida L.G."/>
            <person name="Vicente V.A."/>
            <person name="de Hoog S."/>
            <person name="Bocca A.L."/>
            <person name="de Almeida S.R."/>
            <person name="Vasconcelos A.T."/>
            <person name="Felipe M.S."/>
        </authorList>
    </citation>
    <scope>NUCLEOTIDE SEQUENCE [LARGE SCALE GENOMIC DNA]</scope>
    <source>
        <strain evidence="10">KSF</strain>
    </source>
</reference>
<evidence type="ECO:0000313" key="9">
    <source>
        <dbReference type="EMBL" id="OCT50524.1"/>
    </source>
</evidence>
<dbReference type="OrthoDB" id="46189at2759"/>
<dbReference type="PANTHER" id="PTHR31658">
    <property type="entry name" value="CONSERVED OLIGOMERIC GOLGI COMPLEX SUBUNIT 1"/>
    <property type="match status" value="1"/>
</dbReference>
<protein>
    <recommendedName>
        <fullName evidence="3">Conserved oligomeric Golgi complex subunit 1</fullName>
    </recommendedName>
</protein>
<organism evidence="9 10">
    <name type="scientific">Cladophialophora carrionii</name>
    <dbReference type="NCBI Taxonomy" id="86049"/>
    <lineage>
        <taxon>Eukaryota</taxon>
        <taxon>Fungi</taxon>
        <taxon>Dikarya</taxon>
        <taxon>Ascomycota</taxon>
        <taxon>Pezizomycotina</taxon>
        <taxon>Eurotiomycetes</taxon>
        <taxon>Chaetothyriomycetidae</taxon>
        <taxon>Chaetothyriales</taxon>
        <taxon>Herpotrichiellaceae</taxon>
        <taxon>Cladophialophora</taxon>
    </lineage>
</organism>
<comment type="similarity">
    <text evidence="2">Belongs to the COG1 family.</text>
</comment>
<dbReference type="GO" id="GO:0015031">
    <property type="term" value="P:protein transport"/>
    <property type="evidence" value="ECO:0007669"/>
    <property type="project" value="UniProtKB-KW"/>
</dbReference>
<sequence>MEPGTTLVNWQQAFEGYRIPQTRAIEKQLRSSAAQNKEKLRTLVGGSYRELLATAQAIVVLDEQTRSAEDHLSSIGHNCRPPQLDANPRPPPADQVALAQYRLLQRCGTTIALCLRDDKLLLSARLMVVSRLLLKSLHDQEATAKCLDFLRSKLTSLRRQLLLRVDSRLNDPTTKMPALLESICSYCLVTSSSADDALAHLRHLRLEKIRRRLTASRQPSTIREALRYQLSSLQSFRSLIGLPIIEAMNDLQRKPILAEPSIRNLETLDFDRIASLIPDDIRSFVPYFKRSAPTSEELQSKFERWSQDACRALSEALRQYLSEMSHISEVLELRKRLYTLLLPSYFSTPAGSYLKEQMAQAINEKVSVVCRMQGAQLDQSTDLLLRKDTRGEPAQLLWDEEIALAGLDAGANTLIRQVRKRHAGHNGTLSKASRTLTRWLSTANATLSQLDAVSDTRWRDILEEPDEDDEVEAADLVAELGDTDPKFYKDTLQASLREAVLRHESRIAEAAGQILNEKSDISYAVASLRSIRLSISSLKHVSPENSKFDRFRDIVPRLQETLANMVVEQLSKRVRSGDRAAKWDTSFLPDNMPSPRAFSTLRHLCRIMLDLGGTDVWSPPLVAMVKKAVRSRIFTPEVKPGYMHTDFDEVYLGIALDRDHAEFAQDVSNRKELVKSAAEYWTRTKLLFGVLA</sequence>
<keyword evidence="10" id="KW-1185">Reference proteome</keyword>
<comment type="subcellular location">
    <subcellularLocation>
        <location evidence="1">Golgi apparatus membrane</location>
        <topology evidence="1">Peripheral membrane protein</topology>
    </subcellularLocation>
</comment>
<evidence type="ECO:0000256" key="2">
    <source>
        <dbReference type="ARBA" id="ARBA00006653"/>
    </source>
</evidence>
<accession>A0A1C1CPT2</accession>
<dbReference type="Proteomes" id="UP000094526">
    <property type="component" value="Unassembled WGS sequence"/>
</dbReference>
<evidence type="ECO:0000256" key="8">
    <source>
        <dbReference type="SAM" id="MobiDB-lite"/>
    </source>
</evidence>
<dbReference type="eggNOG" id="ENOG502RN59">
    <property type="taxonomic scope" value="Eukaryota"/>
</dbReference>
<dbReference type="STRING" id="86049.A0A1C1CPT2"/>
<dbReference type="InterPro" id="IPR033370">
    <property type="entry name" value="COG1"/>
</dbReference>
<dbReference type="AlphaFoldDB" id="A0A1C1CPT2"/>
<feature type="region of interest" description="Disordered" evidence="8">
    <location>
        <begin position="71"/>
        <end position="92"/>
    </location>
</feature>
<keyword evidence="5" id="KW-0653">Protein transport</keyword>